<evidence type="ECO:0000256" key="6">
    <source>
        <dbReference type="ARBA" id="ARBA00022676"/>
    </source>
</evidence>
<evidence type="ECO:0000256" key="2">
    <source>
        <dbReference type="ARBA" id="ARBA00004893"/>
    </source>
</evidence>
<dbReference type="InterPro" id="IPR013785">
    <property type="entry name" value="Aldolase_TIM"/>
</dbReference>
<dbReference type="SUPFAM" id="SSF51690">
    <property type="entry name" value="Nicotinate/Quinolinate PRTase C-terminal domain-like"/>
    <property type="match status" value="1"/>
</dbReference>
<dbReference type="InterPro" id="IPR004393">
    <property type="entry name" value="NadC"/>
</dbReference>
<protein>
    <recommendedName>
        <fullName evidence="4">nicotinate-nucleotide diphosphorylase (carboxylating)</fullName>
        <ecNumber evidence="4">2.4.2.19</ecNumber>
    </recommendedName>
    <alternativeName>
        <fullName evidence="8">Quinolinate phosphoribosyltransferase [decarboxylating]</fullName>
    </alternativeName>
</protein>
<dbReference type="PANTHER" id="PTHR32179:SF3">
    <property type="entry name" value="NICOTINATE-NUCLEOTIDE PYROPHOSPHORYLASE [CARBOXYLATING]"/>
    <property type="match status" value="1"/>
</dbReference>
<feature type="domain" description="Quinolinate phosphoribosyl transferase N-terminal" evidence="12">
    <location>
        <begin position="22"/>
        <end position="108"/>
    </location>
</feature>
<keyword evidence="5" id="KW-0662">Pyridine nucleotide biosynthesis</keyword>
<dbReference type="InterPro" id="IPR002638">
    <property type="entry name" value="Quinolinate_PRibosylTrfase_C"/>
</dbReference>
<keyword evidence="14" id="KW-1185">Reference proteome</keyword>
<evidence type="ECO:0000313" key="13">
    <source>
        <dbReference type="EMBL" id="MEL5989536.1"/>
    </source>
</evidence>
<reference evidence="13 14" key="1">
    <citation type="submission" date="2024-04" db="EMBL/GenBank/DDBJ databases">
        <authorList>
            <person name="Wu Y.S."/>
            <person name="Zhang L."/>
        </authorList>
    </citation>
    <scope>NUCLEOTIDE SEQUENCE [LARGE SCALE GENOMIC DNA]</scope>
    <source>
        <strain evidence="13 14">KG-01</strain>
    </source>
</reference>
<dbReference type="CDD" id="cd01572">
    <property type="entry name" value="QPRTase"/>
    <property type="match status" value="1"/>
</dbReference>
<dbReference type="InterPro" id="IPR037128">
    <property type="entry name" value="Quinolinate_PRibosylTase_N_sf"/>
</dbReference>
<dbReference type="InterPro" id="IPR027277">
    <property type="entry name" value="NadC/ModD"/>
</dbReference>
<evidence type="ECO:0000256" key="7">
    <source>
        <dbReference type="ARBA" id="ARBA00022679"/>
    </source>
</evidence>
<evidence type="ECO:0000256" key="1">
    <source>
        <dbReference type="ARBA" id="ARBA00003237"/>
    </source>
</evidence>
<dbReference type="EC" id="2.4.2.19" evidence="4"/>
<dbReference type="NCBIfam" id="TIGR00078">
    <property type="entry name" value="nadC"/>
    <property type="match status" value="1"/>
</dbReference>
<comment type="catalytic activity">
    <reaction evidence="9">
        <text>nicotinate beta-D-ribonucleotide + CO2 + diphosphate = quinolinate + 5-phospho-alpha-D-ribose 1-diphosphate + 2 H(+)</text>
        <dbReference type="Rhea" id="RHEA:12733"/>
        <dbReference type="ChEBI" id="CHEBI:15378"/>
        <dbReference type="ChEBI" id="CHEBI:16526"/>
        <dbReference type="ChEBI" id="CHEBI:29959"/>
        <dbReference type="ChEBI" id="CHEBI:33019"/>
        <dbReference type="ChEBI" id="CHEBI:57502"/>
        <dbReference type="ChEBI" id="CHEBI:58017"/>
        <dbReference type="EC" id="2.4.2.19"/>
    </reaction>
</comment>
<dbReference type="Pfam" id="PF01729">
    <property type="entry name" value="QRPTase_C"/>
    <property type="match status" value="1"/>
</dbReference>
<proteinExistence type="inferred from homology"/>
<dbReference type="InterPro" id="IPR036068">
    <property type="entry name" value="Nicotinate_pribotase-like_C"/>
</dbReference>
<comment type="similarity">
    <text evidence="3 10">Belongs to the NadC/ModD family.</text>
</comment>
<dbReference type="GO" id="GO:0004514">
    <property type="term" value="F:nicotinate-nucleotide diphosphorylase (carboxylating) activity"/>
    <property type="evidence" value="ECO:0007669"/>
    <property type="project" value="UniProtKB-EC"/>
</dbReference>
<dbReference type="Gene3D" id="3.90.1170.20">
    <property type="entry name" value="Quinolinate phosphoribosyl transferase, N-terminal domain"/>
    <property type="match status" value="1"/>
</dbReference>
<dbReference type="InterPro" id="IPR022412">
    <property type="entry name" value="Quinolinate_PRibosylTrfase_N"/>
</dbReference>
<evidence type="ECO:0000256" key="5">
    <source>
        <dbReference type="ARBA" id="ARBA00022642"/>
    </source>
</evidence>
<comment type="function">
    <text evidence="1">Involved in the catabolism of quinolinic acid (QA).</text>
</comment>
<dbReference type="PIRSF" id="PIRSF006250">
    <property type="entry name" value="NadC_ModD"/>
    <property type="match status" value="1"/>
</dbReference>
<dbReference type="Proteomes" id="UP001398420">
    <property type="component" value="Unassembled WGS sequence"/>
</dbReference>
<name>A0ABU9LP84_9BACL</name>
<feature type="domain" description="Quinolinate phosphoribosyl transferase C-terminal" evidence="11">
    <location>
        <begin position="110"/>
        <end position="273"/>
    </location>
</feature>
<organism evidence="13 14">
    <name type="scientific">Kurthia gibsonii</name>
    <dbReference type="NCBI Taxonomy" id="33946"/>
    <lineage>
        <taxon>Bacteria</taxon>
        <taxon>Bacillati</taxon>
        <taxon>Bacillota</taxon>
        <taxon>Bacilli</taxon>
        <taxon>Bacillales</taxon>
        <taxon>Caryophanaceae</taxon>
        <taxon>Kurthia</taxon>
    </lineage>
</organism>
<evidence type="ECO:0000256" key="4">
    <source>
        <dbReference type="ARBA" id="ARBA00011944"/>
    </source>
</evidence>
<dbReference type="RefSeq" id="WP_342303192.1">
    <property type="nucleotide sequence ID" value="NZ_JBCEWA010000014.1"/>
</dbReference>
<evidence type="ECO:0000259" key="11">
    <source>
        <dbReference type="Pfam" id="PF01729"/>
    </source>
</evidence>
<keyword evidence="6 10" id="KW-0328">Glycosyltransferase</keyword>
<dbReference type="EMBL" id="JBCEWA010000014">
    <property type="protein sequence ID" value="MEL5989536.1"/>
    <property type="molecule type" value="Genomic_DNA"/>
</dbReference>
<sequence>MNLLKLKQQLTEFFNEDIGDTDLSSELLFDEKQRGEFSLYAKEDGIFCGEKIIQIGFQLLTDESIQIYELIQDGTAIQKGDLIARIEGPIRTLLSGERVILNLIQRMSAISTKTALAVAATTNSRTRICDTRKTTPGLRIFEKYAVRVGGGFNHRNGLYDCVMLKDNHIEFAGSISKAVNHVKQQLGHTTKIEVEVETKEQLIEAIEAGVDLLLLDNRTPAEIESWLPLIPPHIITEASGGITLDTLPEYAATEVHYISLGALTHSIHSLDMSALVQLKGV</sequence>
<comment type="pathway">
    <text evidence="2">Cofactor biosynthesis; NAD(+) biosynthesis; nicotinate D-ribonucleotide from quinolinate: step 1/1.</text>
</comment>
<dbReference type="PANTHER" id="PTHR32179">
    <property type="entry name" value="NICOTINATE-NUCLEOTIDE PYROPHOSPHORYLASE [CARBOXYLATING]"/>
    <property type="match status" value="1"/>
</dbReference>
<evidence type="ECO:0000256" key="9">
    <source>
        <dbReference type="ARBA" id="ARBA00047445"/>
    </source>
</evidence>
<gene>
    <name evidence="13" type="primary">nadC</name>
    <name evidence="13" type="ORF">AAF454_14090</name>
</gene>
<evidence type="ECO:0000256" key="8">
    <source>
        <dbReference type="ARBA" id="ARBA00033102"/>
    </source>
</evidence>
<evidence type="ECO:0000259" key="12">
    <source>
        <dbReference type="Pfam" id="PF02749"/>
    </source>
</evidence>
<dbReference type="Pfam" id="PF02749">
    <property type="entry name" value="QRPTase_N"/>
    <property type="match status" value="1"/>
</dbReference>
<dbReference type="SUPFAM" id="SSF54675">
    <property type="entry name" value="Nicotinate/Quinolinate PRTase N-terminal domain-like"/>
    <property type="match status" value="1"/>
</dbReference>
<keyword evidence="7 10" id="KW-0808">Transferase</keyword>
<dbReference type="Gene3D" id="3.20.20.70">
    <property type="entry name" value="Aldolase class I"/>
    <property type="match status" value="1"/>
</dbReference>
<evidence type="ECO:0000256" key="3">
    <source>
        <dbReference type="ARBA" id="ARBA00009400"/>
    </source>
</evidence>
<accession>A0ABU9LP84</accession>
<evidence type="ECO:0000313" key="14">
    <source>
        <dbReference type="Proteomes" id="UP001398420"/>
    </source>
</evidence>
<comment type="caution">
    <text evidence="13">The sequence shown here is derived from an EMBL/GenBank/DDBJ whole genome shotgun (WGS) entry which is preliminary data.</text>
</comment>
<evidence type="ECO:0000256" key="10">
    <source>
        <dbReference type="PIRNR" id="PIRNR006250"/>
    </source>
</evidence>